<keyword evidence="2" id="KW-1185">Reference proteome</keyword>
<proteinExistence type="predicted"/>
<dbReference type="WBParaSite" id="SCUD_0001611901-mRNA-1">
    <property type="protein sequence ID" value="SCUD_0001611901-mRNA-1"/>
    <property type="gene ID" value="SCUD_0001611901"/>
</dbReference>
<dbReference type="Proteomes" id="UP000279833">
    <property type="component" value="Unassembled WGS sequence"/>
</dbReference>
<protein>
    <submittedName>
        <fullName evidence="3">Transposase</fullName>
    </submittedName>
</protein>
<reference evidence="1 2" key="2">
    <citation type="submission" date="2018-11" db="EMBL/GenBank/DDBJ databases">
        <authorList>
            <consortium name="Pathogen Informatics"/>
        </authorList>
    </citation>
    <scope>NUCLEOTIDE SEQUENCE [LARGE SCALE GENOMIC DNA]</scope>
    <source>
        <strain evidence="1">Dakar</strain>
        <strain evidence="2">Dakar, Senegal</strain>
    </source>
</reference>
<dbReference type="EMBL" id="UZAK01038340">
    <property type="protein sequence ID" value="VDP60885.1"/>
    <property type="molecule type" value="Genomic_DNA"/>
</dbReference>
<organism evidence="3">
    <name type="scientific">Schistosoma curassoni</name>
    <dbReference type="NCBI Taxonomy" id="6186"/>
    <lineage>
        <taxon>Eukaryota</taxon>
        <taxon>Metazoa</taxon>
        <taxon>Spiralia</taxon>
        <taxon>Lophotrochozoa</taxon>
        <taxon>Platyhelminthes</taxon>
        <taxon>Trematoda</taxon>
        <taxon>Digenea</taxon>
        <taxon>Strigeidida</taxon>
        <taxon>Schistosomatoidea</taxon>
        <taxon>Schistosomatidae</taxon>
        <taxon>Schistosoma</taxon>
    </lineage>
</organism>
<accession>A0A183KM46</accession>
<evidence type="ECO:0000313" key="3">
    <source>
        <dbReference type="WBParaSite" id="SCUD_0001611901-mRNA-1"/>
    </source>
</evidence>
<sequence length="73" mass="8083">MDLENHLWPVAQLEKTSVAYCIGLIGKTPGSTFCSDWLRTGKCLPSFVKKQILAVRSLFVSPNTGLRNVTCKL</sequence>
<reference evidence="3" key="1">
    <citation type="submission" date="2016-06" db="UniProtKB">
        <authorList>
            <consortium name="WormBaseParasite"/>
        </authorList>
    </citation>
    <scope>IDENTIFICATION</scope>
</reference>
<gene>
    <name evidence="1" type="ORF">SCUD_LOCUS16116</name>
</gene>
<dbReference type="AlphaFoldDB" id="A0A183KM46"/>
<evidence type="ECO:0000313" key="2">
    <source>
        <dbReference type="Proteomes" id="UP000279833"/>
    </source>
</evidence>
<evidence type="ECO:0000313" key="1">
    <source>
        <dbReference type="EMBL" id="VDP60885.1"/>
    </source>
</evidence>
<name>A0A183KM46_9TREM</name>